<evidence type="ECO:0000313" key="3">
    <source>
        <dbReference type="EMBL" id="KQK24408.1"/>
    </source>
</evidence>
<sequence length="233" mass="26292">MNIFKRLYTIGKAEINSVLENFEDPIKLTENGISDMKNQLSESMEALAKLKALSIRKKNEIESEEQTAKDYYTKAILLVQKSDKGEIEVSEADRLAKEALKKQSIAQESVENLKKENEKLQDDCEKMQANINNLKSSISKWENELRTLEARVQVSEATKDINQKMTQIDSSSAVSMLEKLKEKVVQQEAMAEAYSDISKAGKSVDEEIDDLVKNIDGEAENALQKLKESLKKG</sequence>
<keyword evidence="4" id="KW-1185">Reference proteome</keyword>
<reference evidence="3 4" key="1">
    <citation type="submission" date="2015-10" db="EMBL/GenBank/DDBJ databases">
        <title>Chryseobacterium aquaticum genome.</title>
        <authorList>
            <person name="Newman J.D."/>
            <person name="Ferguson M.B."/>
            <person name="Miller J.R."/>
        </authorList>
    </citation>
    <scope>NUCLEOTIDE SEQUENCE [LARGE SCALE GENOMIC DNA]</scope>
    <source>
        <strain evidence="3 4">KCTC 12483</strain>
    </source>
</reference>
<dbReference type="OrthoDB" id="9779630at2"/>
<name>A0A0Q3HNQ2_9FLAO</name>
<gene>
    <name evidence="3" type="ORF">AR438_14470</name>
</gene>
<accession>A0A0Q3HNQ2</accession>
<organism evidence="3 4">
    <name type="scientific">Chryseobacterium aquaticum</name>
    <dbReference type="NCBI Taxonomy" id="452084"/>
    <lineage>
        <taxon>Bacteria</taxon>
        <taxon>Pseudomonadati</taxon>
        <taxon>Bacteroidota</taxon>
        <taxon>Flavobacteriia</taxon>
        <taxon>Flavobacteriales</taxon>
        <taxon>Weeksellaceae</taxon>
        <taxon>Chryseobacterium group</taxon>
        <taxon>Chryseobacterium</taxon>
    </lineage>
</organism>
<evidence type="ECO:0000313" key="4">
    <source>
        <dbReference type="Proteomes" id="UP000051682"/>
    </source>
</evidence>
<feature type="coiled-coil region" evidence="2">
    <location>
        <begin position="33"/>
        <end position="67"/>
    </location>
</feature>
<dbReference type="PANTHER" id="PTHR31088:SF6">
    <property type="entry name" value="PHAGE SHOCK PROTEIN A"/>
    <property type="match status" value="1"/>
</dbReference>
<dbReference type="AlphaFoldDB" id="A0A0Q3HNQ2"/>
<dbReference type="PANTHER" id="PTHR31088">
    <property type="entry name" value="MEMBRANE-ASSOCIATED PROTEIN VIPP1, CHLOROPLASTIC"/>
    <property type="match status" value="1"/>
</dbReference>
<dbReference type="Pfam" id="PF04012">
    <property type="entry name" value="PspA_IM30"/>
    <property type="match status" value="1"/>
</dbReference>
<proteinExistence type="inferred from homology"/>
<dbReference type="InterPro" id="IPR007157">
    <property type="entry name" value="PspA_VIPP1"/>
</dbReference>
<feature type="coiled-coil region" evidence="2">
    <location>
        <begin position="96"/>
        <end position="232"/>
    </location>
</feature>
<dbReference type="STRING" id="452084.AR438_14470"/>
<dbReference type="EMBL" id="LLYZ01000020">
    <property type="protein sequence ID" value="KQK24408.1"/>
    <property type="molecule type" value="Genomic_DNA"/>
</dbReference>
<protein>
    <submittedName>
        <fullName evidence="3">Phage shock protein A</fullName>
    </submittedName>
</protein>
<evidence type="ECO:0000256" key="2">
    <source>
        <dbReference type="SAM" id="Coils"/>
    </source>
</evidence>
<dbReference type="RefSeq" id="WP_056016496.1">
    <property type="nucleotide sequence ID" value="NZ_LLYZ01000020.1"/>
</dbReference>
<keyword evidence="2" id="KW-0175">Coiled coil</keyword>
<comment type="similarity">
    <text evidence="1">Belongs to the PspA/Vipp/IM30 family.</text>
</comment>
<comment type="caution">
    <text evidence="3">The sequence shown here is derived from an EMBL/GenBank/DDBJ whole genome shotgun (WGS) entry which is preliminary data.</text>
</comment>
<evidence type="ECO:0000256" key="1">
    <source>
        <dbReference type="ARBA" id="ARBA00043985"/>
    </source>
</evidence>
<dbReference type="Proteomes" id="UP000051682">
    <property type="component" value="Unassembled WGS sequence"/>
</dbReference>